<gene>
    <name evidence="1" type="ORF">NCTC10289_01302</name>
    <name evidence="2" type="ORF">NCTC10289_02628</name>
</gene>
<protein>
    <submittedName>
        <fullName evidence="2">Uncharacterized protein</fullName>
    </submittedName>
</protein>
<dbReference type="Proteomes" id="UP000254287">
    <property type="component" value="Unassembled WGS sequence"/>
</dbReference>
<evidence type="ECO:0000313" key="1">
    <source>
        <dbReference type="EMBL" id="STC77590.1"/>
    </source>
</evidence>
<dbReference type="EMBL" id="UFXP01000002">
    <property type="protein sequence ID" value="STD79109.1"/>
    <property type="molecule type" value="Genomic_DNA"/>
</dbReference>
<sequence>MNQVITREELASLLSAYCGITPPLPGHILAMDPDRAPDRWTATTSNGVVKIAISHATGAELMRKLAARAREEGRDFQRYVQEFIIYPPADFLTDPDSTELRRMRRETMDRDGMRRKLDLAGMRYKLAQEAVERARDEWHAEIRAAVEAGMMKSEVARITGLARPYIHAVLKEGK</sequence>
<proteinExistence type="predicted"/>
<accession>A0A376GV74</accession>
<reference evidence="2 3" key="1">
    <citation type="submission" date="2018-06" db="EMBL/GenBank/DDBJ databases">
        <authorList>
            <consortium name="Pathogen Informatics"/>
            <person name="Doyle S."/>
        </authorList>
    </citation>
    <scope>NUCLEOTIDE SEQUENCE [LARGE SCALE GENOMIC DNA]</scope>
    <source>
        <strain evidence="2 3">NCTC10289</strain>
    </source>
</reference>
<dbReference type="RefSeq" id="WP_115021882.1">
    <property type="nucleotide sequence ID" value="NZ_CP069533.1"/>
</dbReference>
<dbReference type="AlphaFoldDB" id="A0A376GV74"/>
<name>A0A376GV74_9CORY</name>
<organism evidence="2 3">
    <name type="scientific">Corynebacterium minutissimum</name>
    <dbReference type="NCBI Taxonomy" id="38301"/>
    <lineage>
        <taxon>Bacteria</taxon>
        <taxon>Bacillati</taxon>
        <taxon>Actinomycetota</taxon>
        <taxon>Actinomycetes</taxon>
        <taxon>Mycobacteriales</taxon>
        <taxon>Corynebacteriaceae</taxon>
        <taxon>Corynebacterium</taxon>
    </lineage>
</organism>
<evidence type="ECO:0000313" key="2">
    <source>
        <dbReference type="EMBL" id="STD79109.1"/>
    </source>
</evidence>
<dbReference type="EMBL" id="UFXP01000001">
    <property type="protein sequence ID" value="STC77590.1"/>
    <property type="molecule type" value="Genomic_DNA"/>
</dbReference>
<evidence type="ECO:0000313" key="3">
    <source>
        <dbReference type="Proteomes" id="UP000254287"/>
    </source>
</evidence>